<dbReference type="InterPro" id="IPR025291">
    <property type="entry name" value="DUF4153"/>
</dbReference>
<feature type="transmembrane region" description="Helical" evidence="1">
    <location>
        <begin position="167"/>
        <end position="192"/>
    </location>
</feature>
<organism evidence="2 3">
    <name type="scientific">Paenibacillus odorifer</name>
    <dbReference type="NCBI Taxonomy" id="189426"/>
    <lineage>
        <taxon>Bacteria</taxon>
        <taxon>Bacillati</taxon>
        <taxon>Bacillota</taxon>
        <taxon>Bacilli</taxon>
        <taxon>Bacillales</taxon>
        <taxon>Paenibacillaceae</taxon>
        <taxon>Paenibacillus</taxon>
    </lineage>
</organism>
<feature type="transmembrane region" description="Helical" evidence="1">
    <location>
        <begin position="375"/>
        <end position="393"/>
    </location>
</feature>
<keyword evidence="1" id="KW-1133">Transmembrane helix</keyword>
<evidence type="ECO:0000313" key="3">
    <source>
        <dbReference type="Proteomes" id="UP000187323"/>
    </source>
</evidence>
<protein>
    <recommendedName>
        <fullName evidence="4">DUF4173 domain-containing protein</fullName>
    </recommendedName>
</protein>
<feature type="transmembrane region" description="Helical" evidence="1">
    <location>
        <begin position="72"/>
        <end position="88"/>
    </location>
</feature>
<feature type="transmembrane region" description="Helical" evidence="1">
    <location>
        <begin position="338"/>
        <end position="355"/>
    </location>
</feature>
<comment type="caution">
    <text evidence="2">The sequence shown here is derived from an EMBL/GenBank/DDBJ whole genome shotgun (WGS) entry which is preliminary data.</text>
</comment>
<feature type="transmembrane region" description="Helical" evidence="1">
    <location>
        <begin position="94"/>
        <end position="113"/>
    </location>
</feature>
<evidence type="ECO:0000256" key="1">
    <source>
        <dbReference type="SAM" id="Phobius"/>
    </source>
</evidence>
<feature type="transmembrane region" description="Helical" evidence="1">
    <location>
        <begin position="43"/>
        <end position="60"/>
    </location>
</feature>
<name>A0AB36J5V3_9BACL</name>
<dbReference type="Proteomes" id="UP000187323">
    <property type="component" value="Unassembled WGS sequence"/>
</dbReference>
<feature type="transmembrane region" description="Helical" evidence="1">
    <location>
        <begin position="261"/>
        <end position="286"/>
    </location>
</feature>
<dbReference type="EMBL" id="MPTO01000045">
    <property type="protein sequence ID" value="OME10794.1"/>
    <property type="molecule type" value="Genomic_DNA"/>
</dbReference>
<feature type="transmembrane region" description="Helical" evidence="1">
    <location>
        <begin position="19"/>
        <end position="37"/>
    </location>
</feature>
<sequence length="505" mass="57786">MTEEMETGTSTGLRLNRSLAALLAAFLLAIVHQYLFYGKLAGLSYPIFVCLFYAFMLYYAKAKIRKLNKFSYFWFGAIFLLSLTYLFFHNFFFFGLNLLVIPVLILLHTTYLLSDKRPAWSRLGLVGNTLEHVLPQNFRHWSTVFTIIKRTGGSKMKDERKQVMGKVLIGLAISFPILLVVVTLLSSADGVFHHVLLELPNVLDRISFGESFVRVLWIILLGMGLFGLVWGYVDSKIYDWNMQPKEYGPVLAPVSFKMDPIIMTTILIAINTVYVLFVFVQFSYLFGAWEGILPEGSSYADYARSGFFELIMVAAINFVILLLALVSEGKRSGGLQKFINVLLYILVGCSTVMLYSAYTRLTLYEEVYGYTTTRFLVHAFMIFMGLLLVVAALRIAVQRVPLAKCYIVLGLISYVVMNYIGMDVIIANKNMDRYAASGKLDANYLVRLSPEVIPSLIRFSEQEDEMLDDFLKNEWRELNKREQAWQSFNFPQYLAQRELAEYFAQ</sequence>
<feature type="transmembrane region" description="Helical" evidence="1">
    <location>
        <begin position="405"/>
        <end position="427"/>
    </location>
</feature>
<evidence type="ECO:0008006" key="4">
    <source>
        <dbReference type="Google" id="ProtNLM"/>
    </source>
</evidence>
<feature type="transmembrane region" description="Helical" evidence="1">
    <location>
        <begin position="306"/>
        <end position="326"/>
    </location>
</feature>
<dbReference type="Pfam" id="PF13687">
    <property type="entry name" value="DUF4153"/>
    <property type="match status" value="1"/>
</dbReference>
<feature type="transmembrane region" description="Helical" evidence="1">
    <location>
        <begin position="212"/>
        <end position="233"/>
    </location>
</feature>
<dbReference type="AlphaFoldDB" id="A0AB36J5V3"/>
<reference evidence="2 3" key="1">
    <citation type="submission" date="2016-10" db="EMBL/GenBank/DDBJ databases">
        <title>Paenibacillus species isolates.</title>
        <authorList>
            <person name="Beno S.M."/>
        </authorList>
    </citation>
    <scope>NUCLEOTIDE SEQUENCE [LARGE SCALE GENOMIC DNA]</scope>
    <source>
        <strain evidence="2 3">FSL H7-0918</strain>
    </source>
</reference>
<evidence type="ECO:0000313" key="2">
    <source>
        <dbReference type="EMBL" id="OME10794.1"/>
    </source>
</evidence>
<keyword evidence="1" id="KW-0472">Membrane</keyword>
<dbReference type="RefSeq" id="WP_076138760.1">
    <property type="nucleotide sequence ID" value="NZ_MPTO01000045.1"/>
</dbReference>
<proteinExistence type="predicted"/>
<gene>
    <name evidence="2" type="ORF">BSK47_30230</name>
</gene>
<accession>A0AB36J5V3</accession>
<keyword evidence="1" id="KW-0812">Transmembrane</keyword>